<evidence type="ECO:0000256" key="3">
    <source>
        <dbReference type="ARBA" id="ARBA00022670"/>
    </source>
</evidence>
<organism evidence="9 10">
    <name type="scientific">Rhizoctonia solani</name>
    <dbReference type="NCBI Taxonomy" id="456999"/>
    <lineage>
        <taxon>Eukaryota</taxon>
        <taxon>Fungi</taxon>
        <taxon>Dikarya</taxon>
        <taxon>Basidiomycota</taxon>
        <taxon>Agaricomycotina</taxon>
        <taxon>Agaricomycetes</taxon>
        <taxon>Cantharellales</taxon>
        <taxon>Ceratobasidiaceae</taxon>
        <taxon>Rhizoctonia</taxon>
    </lineage>
</organism>
<dbReference type="Gene3D" id="2.60.40.2970">
    <property type="match status" value="1"/>
</dbReference>
<dbReference type="PANTHER" id="PTHR37016:SF3">
    <property type="entry name" value="NEUTRAL PROTEASE 2-RELATED"/>
    <property type="match status" value="1"/>
</dbReference>
<dbReference type="InterPro" id="IPR029463">
    <property type="entry name" value="Lys_MEP"/>
</dbReference>
<evidence type="ECO:0000256" key="2">
    <source>
        <dbReference type="ARBA" id="ARBA00010279"/>
    </source>
</evidence>
<dbReference type="GO" id="GO:0006508">
    <property type="term" value="P:proteolysis"/>
    <property type="evidence" value="ECO:0007669"/>
    <property type="project" value="UniProtKB-KW"/>
</dbReference>
<keyword evidence="6" id="KW-0862">Zinc</keyword>
<dbReference type="AlphaFoldDB" id="A0A8H2WXX8"/>
<dbReference type="EMBL" id="CAJMWW010000052">
    <property type="protein sequence ID" value="CAE6406544.1"/>
    <property type="molecule type" value="Genomic_DNA"/>
</dbReference>
<keyword evidence="7" id="KW-0482">Metalloprotease</keyword>
<protein>
    <recommendedName>
        <fullName evidence="8">Lysine-specific metallo-endopeptidase domain-containing protein</fullName>
    </recommendedName>
</protein>
<keyword evidence="5" id="KW-0378">Hydrolase</keyword>
<comment type="caution">
    <text evidence="9">The sequence shown here is derived from an EMBL/GenBank/DDBJ whole genome shotgun (WGS) entry which is preliminary data.</text>
</comment>
<comment type="similarity">
    <text evidence="2">Belongs to the peptidase M35 family.</text>
</comment>
<name>A0A8H2WXX8_9AGAM</name>
<evidence type="ECO:0000313" key="10">
    <source>
        <dbReference type="Proteomes" id="UP000663841"/>
    </source>
</evidence>
<dbReference type="InterPro" id="IPR024079">
    <property type="entry name" value="MetalloPept_cat_dom_sf"/>
</dbReference>
<proteinExistence type="inferred from homology"/>
<evidence type="ECO:0000256" key="5">
    <source>
        <dbReference type="ARBA" id="ARBA00022801"/>
    </source>
</evidence>
<sequence>MGSILRVIRTLAVAYGLCSRHDLYYISRIGSRIAGIASAAPSISLNTFGPSSVSDVSALKIITSIKNTGTETLRLLNDPNSVLSTWETDSFHVARADSNLVAGPALNFTGLRVKYSPTAAVKAGKPELFTVIPAGATVNITHSLASTYDFSGKGGGAGKYKLKASTRAKTFLSVGADGSITSVEASEGTVAEVAVSGRLSGPKLQPSAKGAAHDTGAFQQASGKSKRALVRGCNDPQINDILTAADRANNMAHGAHGFLRDGPWATRRWQEWFGGWDQNRYNLVFGHYDAIRFNPPNFLYDCTCTDDGLYAYVYTDRFQEVFLCGAFWRAPMEGTDSKAGTIVHEASHFPQYAGTADHAYGQGACRDLARNDPNRAAMNADSHEYFAENQPWLGQ</sequence>
<dbReference type="GO" id="GO:0004222">
    <property type="term" value="F:metalloendopeptidase activity"/>
    <property type="evidence" value="ECO:0007669"/>
    <property type="project" value="InterPro"/>
</dbReference>
<dbReference type="PANTHER" id="PTHR37016">
    <property type="match status" value="1"/>
</dbReference>
<evidence type="ECO:0000256" key="6">
    <source>
        <dbReference type="ARBA" id="ARBA00022833"/>
    </source>
</evidence>
<comment type="cofactor">
    <cofactor evidence="1">
        <name>Zn(2+)</name>
        <dbReference type="ChEBI" id="CHEBI:29105"/>
    </cofactor>
</comment>
<dbReference type="Proteomes" id="UP000663841">
    <property type="component" value="Unassembled WGS sequence"/>
</dbReference>
<keyword evidence="3" id="KW-0645">Protease</keyword>
<evidence type="ECO:0000256" key="1">
    <source>
        <dbReference type="ARBA" id="ARBA00001947"/>
    </source>
</evidence>
<dbReference type="Gene3D" id="3.40.390.10">
    <property type="entry name" value="Collagenase (Catalytic Domain)"/>
    <property type="match status" value="1"/>
</dbReference>
<dbReference type="Pfam" id="PF14521">
    <property type="entry name" value="Aspzincin_M35"/>
    <property type="match status" value="1"/>
</dbReference>
<feature type="domain" description="Lysine-specific metallo-endopeptidase" evidence="8">
    <location>
        <begin position="256"/>
        <end position="388"/>
    </location>
</feature>
<evidence type="ECO:0000259" key="8">
    <source>
        <dbReference type="SMART" id="SM01351"/>
    </source>
</evidence>
<keyword evidence="4" id="KW-0479">Metal-binding</keyword>
<dbReference type="GO" id="GO:0046872">
    <property type="term" value="F:metal ion binding"/>
    <property type="evidence" value="ECO:0007669"/>
    <property type="project" value="UniProtKB-KW"/>
</dbReference>
<gene>
    <name evidence="9" type="ORF">RDB_LOCUS15987</name>
</gene>
<dbReference type="InterPro" id="IPR050414">
    <property type="entry name" value="Fungal_M35_metalloproteases"/>
</dbReference>
<dbReference type="SMART" id="SM01351">
    <property type="entry name" value="Aspzincin_M35"/>
    <property type="match status" value="1"/>
</dbReference>
<evidence type="ECO:0000313" key="9">
    <source>
        <dbReference type="EMBL" id="CAE6406544.1"/>
    </source>
</evidence>
<evidence type="ECO:0000256" key="7">
    <source>
        <dbReference type="ARBA" id="ARBA00023049"/>
    </source>
</evidence>
<evidence type="ECO:0000256" key="4">
    <source>
        <dbReference type="ARBA" id="ARBA00022723"/>
    </source>
</evidence>
<reference evidence="9" key="1">
    <citation type="submission" date="2021-01" db="EMBL/GenBank/DDBJ databases">
        <authorList>
            <person name="Kaushik A."/>
        </authorList>
    </citation>
    <scope>NUCLEOTIDE SEQUENCE</scope>
    <source>
        <strain evidence="9">AG3-T5</strain>
    </source>
</reference>
<dbReference type="SUPFAM" id="SSF55486">
    <property type="entry name" value="Metalloproteases ('zincins'), catalytic domain"/>
    <property type="match status" value="1"/>
</dbReference>
<accession>A0A8H2WXX8</accession>